<keyword evidence="2" id="KW-1185">Reference proteome</keyword>
<reference evidence="1" key="1">
    <citation type="journal article" date="2014" name="Int. J. Syst. Evol. Microbiol.">
        <title>Complete genome sequence of Corynebacterium casei LMG S-19264T (=DSM 44701T), isolated from a smear-ripened cheese.</title>
        <authorList>
            <consortium name="US DOE Joint Genome Institute (JGI-PGF)"/>
            <person name="Walter F."/>
            <person name="Albersmeier A."/>
            <person name="Kalinowski J."/>
            <person name="Ruckert C."/>
        </authorList>
    </citation>
    <scope>NUCLEOTIDE SEQUENCE</scope>
    <source>
        <strain evidence="1">JCM 4122</strain>
    </source>
</reference>
<evidence type="ECO:0000313" key="1">
    <source>
        <dbReference type="EMBL" id="GHF76980.1"/>
    </source>
</evidence>
<evidence type="ECO:0000313" key="2">
    <source>
        <dbReference type="Proteomes" id="UP000632849"/>
    </source>
</evidence>
<dbReference type="AlphaFoldDB" id="A0A919BB12"/>
<comment type="caution">
    <text evidence="1">The sequence shown here is derived from an EMBL/GenBank/DDBJ whole genome shotgun (WGS) entry which is preliminary data.</text>
</comment>
<protein>
    <submittedName>
        <fullName evidence="1">Uncharacterized protein</fullName>
    </submittedName>
</protein>
<organism evidence="1 2">
    <name type="scientific">Streptomyces filamentosus</name>
    <name type="common">Streptomyces roseosporus</name>
    <dbReference type="NCBI Taxonomy" id="67294"/>
    <lineage>
        <taxon>Bacteria</taxon>
        <taxon>Bacillati</taxon>
        <taxon>Actinomycetota</taxon>
        <taxon>Actinomycetes</taxon>
        <taxon>Kitasatosporales</taxon>
        <taxon>Streptomycetaceae</taxon>
        <taxon>Streptomyces</taxon>
    </lineage>
</organism>
<dbReference type="Proteomes" id="UP000632849">
    <property type="component" value="Unassembled WGS sequence"/>
</dbReference>
<name>A0A919BB12_STRFL</name>
<proteinExistence type="predicted"/>
<accession>A0A919BB12</accession>
<gene>
    <name evidence="1" type="ORF">GCM10017667_00290</name>
</gene>
<reference evidence="1" key="2">
    <citation type="submission" date="2020-09" db="EMBL/GenBank/DDBJ databases">
        <authorList>
            <person name="Sun Q."/>
            <person name="Ohkuma M."/>
        </authorList>
    </citation>
    <scope>NUCLEOTIDE SEQUENCE</scope>
    <source>
        <strain evidence="1">JCM 4122</strain>
    </source>
</reference>
<dbReference type="EMBL" id="BNBE01000001">
    <property type="protein sequence ID" value="GHF76980.1"/>
    <property type="molecule type" value="Genomic_DNA"/>
</dbReference>
<sequence>MAGNPRNGRPYRELASEMVSMDDCGIIPVTGAPGLHFLWERRGRVITLTSVLNAPPPPTLWRPSLPSARRDEDR</sequence>